<evidence type="ECO:0000313" key="1">
    <source>
        <dbReference type="EnsemblMetazoa" id="PPA40223.1"/>
    </source>
</evidence>
<reference evidence="2" key="1">
    <citation type="journal article" date="2008" name="Nat. Genet.">
        <title>The Pristionchus pacificus genome provides a unique perspective on nematode lifestyle and parasitism.</title>
        <authorList>
            <person name="Dieterich C."/>
            <person name="Clifton S.W."/>
            <person name="Schuster L.N."/>
            <person name="Chinwalla A."/>
            <person name="Delehaunty K."/>
            <person name="Dinkelacker I."/>
            <person name="Fulton L."/>
            <person name="Fulton R."/>
            <person name="Godfrey J."/>
            <person name="Minx P."/>
            <person name="Mitreva M."/>
            <person name="Roeseler W."/>
            <person name="Tian H."/>
            <person name="Witte H."/>
            <person name="Yang S.P."/>
            <person name="Wilson R.K."/>
            <person name="Sommer R.J."/>
        </authorList>
    </citation>
    <scope>NUCLEOTIDE SEQUENCE [LARGE SCALE GENOMIC DNA]</scope>
    <source>
        <strain evidence="2">PS312</strain>
    </source>
</reference>
<proteinExistence type="predicted"/>
<dbReference type="Proteomes" id="UP000005239">
    <property type="component" value="Unassembled WGS sequence"/>
</dbReference>
<gene>
    <name evidence="1" type="primary">WBGene00278592</name>
</gene>
<sequence>MARFIIVLALLVGAAAAWNYRTGYDSHPWNIKNIWVKRSKQMDLPPPPVRARAPGMSYIHKRSEDTSSESGENTQYAVLPLPIVLDNANMVIYTSGGDLE</sequence>
<keyword evidence="2" id="KW-1185">Reference proteome</keyword>
<evidence type="ECO:0000313" key="2">
    <source>
        <dbReference type="Proteomes" id="UP000005239"/>
    </source>
</evidence>
<organism evidence="1 2">
    <name type="scientific">Pristionchus pacificus</name>
    <name type="common">Parasitic nematode worm</name>
    <dbReference type="NCBI Taxonomy" id="54126"/>
    <lineage>
        <taxon>Eukaryota</taxon>
        <taxon>Metazoa</taxon>
        <taxon>Ecdysozoa</taxon>
        <taxon>Nematoda</taxon>
        <taxon>Chromadorea</taxon>
        <taxon>Rhabditida</taxon>
        <taxon>Rhabditina</taxon>
        <taxon>Diplogasteromorpha</taxon>
        <taxon>Diplogasteroidea</taxon>
        <taxon>Neodiplogasteridae</taxon>
        <taxon>Pristionchus</taxon>
    </lineage>
</organism>
<accession>A0A454XZR7</accession>
<name>A0A454XZR7_PRIPA</name>
<protein>
    <submittedName>
        <fullName evidence="1">Uncharacterized protein</fullName>
    </submittedName>
</protein>
<dbReference type="AlphaFoldDB" id="A0A454XZR7"/>
<dbReference type="EnsemblMetazoa" id="PPA40223.1">
    <property type="protein sequence ID" value="PPA40223.1"/>
    <property type="gene ID" value="WBGene00278592"/>
</dbReference>
<accession>A0A8R1YZK1</accession>
<reference evidence="1" key="2">
    <citation type="submission" date="2022-06" db="UniProtKB">
        <authorList>
            <consortium name="EnsemblMetazoa"/>
        </authorList>
    </citation>
    <scope>IDENTIFICATION</scope>
    <source>
        <strain evidence="1">PS312</strain>
    </source>
</reference>